<evidence type="ECO:0000313" key="2">
    <source>
        <dbReference type="Proteomes" id="UP000006265"/>
    </source>
</evidence>
<dbReference type="AlphaFoldDB" id="K5BE25"/>
<comment type="caution">
    <text evidence="1">The sequence shown here is derived from an EMBL/GenBank/DDBJ whole genome shotgun (WGS) entry which is preliminary data.</text>
</comment>
<dbReference type="EMBL" id="AMRA01000095">
    <property type="protein sequence ID" value="EKF22637.1"/>
    <property type="molecule type" value="Genomic_DNA"/>
</dbReference>
<sequence length="40" mass="4313">MIRPARPRLPITVNLADGHRRGGADLRFRVCRRGVAGSGG</sequence>
<evidence type="ECO:0000313" key="1">
    <source>
        <dbReference type="EMBL" id="EKF22637.1"/>
    </source>
</evidence>
<organism evidence="1 2">
    <name type="scientific">Mycolicibacterium hassiacum (strain DSM 44199 / CIP 105218 / JCM 12690 / 3849)</name>
    <name type="common">Mycobacterium hassiacum</name>
    <dbReference type="NCBI Taxonomy" id="1122247"/>
    <lineage>
        <taxon>Bacteria</taxon>
        <taxon>Bacillati</taxon>
        <taxon>Actinomycetota</taxon>
        <taxon>Actinomycetes</taxon>
        <taxon>Mycobacteriales</taxon>
        <taxon>Mycobacteriaceae</taxon>
        <taxon>Mycolicibacterium</taxon>
    </lineage>
</organism>
<gene>
    <name evidence="1" type="ORF">C731_3377</name>
</gene>
<proteinExistence type="predicted"/>
<dbReference type="Proteomes" id="UP000006265">
    <property type="component" value="Unassembled WGS sequence"/>
</dbReference>
<accession>K5BE25</accession>
<reference evidence="1 2" key="1">
    <citation type="journal article" date="2012" name="J. Bacteriol.">
        <title>Genome sequence of Mycobacterium hassiacum DSM 44199, a rare source of heat-stable mycobacterial proteins.</title>
        <authorList>
            <person name="Tiago I."/>
            <person name="Maranha A."/>
            <person name="Mendes V."/>
            <person name="Alarico S."/>
            <person name="Moynihan P.J."/>
            <person name="Clarke A.J."/>
            <person name="Macedo-Ribeiro S."/>
            <person name="Pereira P.J."/>
            <person name="Empadinhas N."/>
        </authorList>
    </citation>
    <scope>NUCLEOTIDE SEQUENCE [LARGE SCALE GENOMIC DNA]</scope>
    <source>
        <strain evidence="2">DSM 44199 / CIP 105218 / JCM 12690 / 3849</strain>
    </source>
</reference>
<keyword evidence="2" id="KW-1185">Reference proteome</keyword>
<name>K5BE25_MYCHD</name>
<protein>
    <submittedName>
        <fullName evidence="1">Uncharacterized protein</fullName>
    </submittedName>
</protein>